<protein>
    <submittedName>
        <fullName evidence="2">Uncharacterized protein</fullName>
    </submittedName>
</protein>
<reference evidence="2" key="1">
    <citation type="submission" date="2023-01" db="EMBL/GenBank/DDBJ databases">
        <title>Complete genome sequence of Planctobacterium marinum strain Dej080120_11.</title>
        <authorList>
            <person name="Ueki S."/>
            <person name="Maruyama F."/>
        </authorList>
    </citation>
    <scope>NUCLEOTIDE SEQUENCE</scope>
    <source>
        <strain evidence="2">Dej080120_11</strain>
    </source>
</reference>
<proteinExistence type="predicted"/>
<keyword evidence="1" id="KW-0732">Signal</keyword>
<dbReference type="AlphaFoldDB" id="A0AA48KVE3"/>
<dbReference type="EMBL" id="AP027272">
    <property type="protein sequence ID" value="BDX07430.1"/>
    <property type="molecule type" value="Genomic_DNA"/>
</dbReference>
<dbReference type="KEGG" id="pmaw:MACH26_29510"/>
<gene>
    <name evidence="2" type="ORF">MACH26_29510</name>
</gene>
<feature type="signal peptide" evidence="1">
    <location>
        <begin position="1"/>
        <end position="23"/>
    </location>
</feature>
<dbReference type="RefSeq" id="WP_338293437.1">
    <property type="nucleotide sequence ID" value="NZ_AP027272.1"/>
</dbReference>
<sequence length="258" mass="28169">MINLKKLVSILLFSHLVSSTVSATAFTEEVFFTASTGQETLVSYKIENGEKSLVIHNKSSLSSEQILQEFAETALTGGHYNYVLVGPSCPDCAVDRSLTPVLRQELSYKLNDSAKDKGTVKVVSDFFSGVASSVGANTTNEFFDALSNPENSSEISDHGVIVVRERGGMITDACMMESGLCRDIPGTEFISLENGFSIKYPAPDYNDDLALLEERMMIQAALLRAVHELNTPRRYQCQTVYTGPTGDTSAQLICYSTD</sequence>
<feature type="chain" id="PRO_5041306665" evidence="1">
    <location>
        <begin position="24"/>
        <end position="258"/>
    </location>
</feature>
<organism evidence="2 3">
    <name type="scientific">Planctobacterium marinum</name>
    <dbReference type="NCBI Taxonomy" id="1631968"/>
    <lineage>
        <taxon>Bacteria</taxon>
        <taxon>Pseudomonadati</taxon>
        <taxon>Pseudomonadota</taxon>
        <taxon>Gammaproteobacteria</taxon>
        <taxon>Alteromonadales</taxon>
        <taxon>Alteromonadaceae</taxon>
        <taxon>Planctobacterium</taxon>
    </lineage>
</organism>
<keyword evidence="3" id="KW-1185">Reference proteome</keyword>
<evidence type="ECO:0000313" key="2">
    <source>
        <dbReference type="EMBL" id="BDX07430.1"/>
    </source>
</evidence>
<evidence type="ECO:0000313" key="3">
    <source>
        <dbReference type="Proteomes" id="UP001333710"/>
    </source>
</evidence>
<evidence type="ECO:0000256" key="1">
    <source>
        <dbReference type="SAM" id="SignalP"/>
    </source>
</evidence>
<name>A0AA48KVE3_9ALTE</name>
<dbReference type="Proteomes" id="UP001333710">
    <property type="component" value="Chromosome"/>
</dbReference>
<accession>A0AA48KVE3</accession>